<keyword evidence="1" id="KW-0805">Transcription regulation</keyword>
<name>B8M7K6_TALSN</name>
<dbReference type="OrthoDB" id="4330117at2759"/>
<evidence type="ECO:0008006" key="7">
    <source>
        <dbReference type="Google" id="ProtNLM"/>
    </source>
</evidence>
<keyword evidence="4" id="KW-0539">Nucleus</keyword>
<evidence type="ECO:0000256" key="2">
    <source>
        <dbReference type="ARBA" id="ARBA00023125"/>
    </source>
</evidence>
<reference evidence="6" key="1">
    <citation type="journal article" date="2015" name="Genome Announc.">
        <title>Genome sequence of the AIDS-associated pathogen Penicillium marneffei (ATCC18224) and its near taxonomic relative Talaromyces stipitatus (ATCC10500).</title>
        <authorList>
            <person name="Nierman W.C."/>
            <person name="Fedorova-Abrams N.D."/>
            <person name="Andrianopoulos A."/>
        </authorList>
    </citation>
    <scope>NUCLEOTIDE SEQUENCE [LARGE SCALE GENOMIC DNA]</scope>
    <source>
        <strain evidence="6">ATCC 10500 / CBS 375.48 / QM 6759 / NRRL 1006</strain>
    </source>
</reference>
<dbReference type="GO" id="GO:0008270">
    <property type="term" value="F:zinc ion binding"/>
    <property type="evidence" value="ECO:0007669"/>
    <property type="project" value="InterPro"/>
</dbReference>
<dbReference type="SUPFAM" id="SSF57701">
    <property type="entry name" value="Zn2/Cys6 DNA-binding domain"/>
    <property type="match status" value="1"/>
</dbReference>
<evidence type="ECO:0000256" key="4">
    <source>
        <dbReference type="ARBA" id="ARBA00023242"/>
    </source>
</evidence>
<dbReference type="OMA" id="CFHWQTS"/>
<dbReference type="Proteomes" id="UP000001745">
    <property type="component" value="Unassembled WGS sequence"/>
</dbReference>
<dbReference type="AlphaFoldDB" id="B8M7K6"/>
<protein>
    <recommendedName>
        <fullName evidence="7">Zn(2)-C6 fungal-type domain-containing protein</fullName>
    </recommendedName>
</protein>
<dbReference type="InterPro" id="IPR001138">
    <property type="entry name" value="Zn2Cys6_DnaBD"/>
</dbReference>
<dbReference type="CDD" id="cd00067">
    <property type="entry name" value="GAL4"/>
    <property type="match status" value="1"/>
</dbReference>
<dbReference type="InterPro" id="IPR036864">
    <property type="entry name" value="Zn2-C6_fun-type_DNA-bd_sf"/>
</dbReference>
<proteinExistence type="predicted"/>
<keyword evidence="6" id="KW-1185">Reference proteome</keyword>
<keyword evidence="2" id="KW-0238">DNA-binding</keyword>
<dbReference type="eggNOG" id="ENOG502SSPP">
    <property type="taxonomic scope" value="Eukaryota"/>
</dbReference>
<evidence type="ECO:0000313" key="5">
    <source>
        <dbReference type="EMBL" id="EED19559.1"/>
    </source>
</evidence>
<sequence length="383" mass="41845">MAHTQTPKLRSACDACHEAKVKCTGGTPCVHSRIGKPKGSRNRKTLARMQEAAIHAAKSQTNCPTPPYAFEPVPLSILSNSITSTPEWLNSNHPIPTTQHTPYVPYTWISPQSTPTPPESVEIDLNGLQLHHDLLTYQQPASLTASFNPNMDSSQLPTTSTCTGNSSFLSPFQETNSSYPPIWQSHVGTCDCFHWQTSNLVSLHALKSTPGIVQSSTFNNSLQCMARTISACQRTLSCQSCVKNSSTMFFLAASLQMVSDHLEVHISNEQLVNSASLLSTTSSFSSFSSVSHPRISRDPQPEQQRAIWMMQIRHMLIKTHNTLRDIRELVVLNQQKSSIDSAISGVGEMAPGSSSDPDCLYQVLDKLEVGIGSLLGTIGPRQA</sequence>
<evidence type="ECO:0000256" key="3">
    <source>
        <dbReference type="ARBA" id="ARBA00023163"/>
    </source>
</evidence>
<dbReference type="GO" id="GO:0000981">
    <property type="term" value="F:DNA-binding transcription factor activity, RNA polymerase II-specific"/>
    <property type="evidence" value="ECO:0007669"/>
    <property type="project" value="InterPro"/>
</dbReference>
<organism evidence="5 6">
    <name type="scientific">Talaromyces stipitatus (strain ATCC 10500 / CBS 375.48 / QM 6759 / NRRL 1006)</name>
    <name type="common">Penicillium stipitatum</name>
    <dbReference type="NCBI Taxonomy" id="441959"/>
    <lineage>
        <taxon>Eukaryota</taxon>
        <taxon>Fungi</taxon>
        <taxon>Dikarya</taxon>
        <taxon>Ascomycota</taxon>
        <taxon>Pezizomycotina</taxon>
        <taxon>Eurotiomycetes</taxon>
        <taxon>Eurotiomycetidae</taxon>
        <taxon>Eurotiales</taxon>
        <taxon>Trichocomaceae</taxon>
        <taxon>Talaromyces</taxon>
        <taxon>Talaromyces sect. Talaromyces</taxon>
    </lineage>
</organism>
<dbReference type="GeneID" id="8108363"/>
<dbReference type="HOGENOM" id="CLU_676317_0_0_1"/>
<gene>
    <name evidence="5" type="ORF">TSTA_028470</name>
</gene>
<dbReference type="RefSeq" id="XP_002479993.1">
    <property type="nucleotide sequence ID" value="XM_002479948.1"/>
</dbReference>
<dbReference type="InParanoid" id="B8M7K6"/>
<dbReference type="EMBL" id="EQ962654">
    <property type="protein sequence ID" value="EED19559.1"/>
    <property type="molecule type" value="Genomic_DNA"/>
</dbReference>
<dbReference type="GO" id="GO:0003677">
    <property type="term" value="F:DNA binding"/>
    <property type="evidence" value="ECO:0007669"/>
    <property type="project" value="UniProtKB-KW"/>
</dbReference>
<dbReference type="PhylomeDB" id="B8M7K6"/>
<evidence type="ECO:0000256" key="1">
    <source>
        <dbReference type="ARBA" id="ARBA00023015"/>
    </source>
</evidence>
<keyword evidence="3" id="KW-0804">Transcription</keyword>
<accession>B8M7K6</accession>
<dbReference type="VEuPathDB" id="FungiDB:TSTA_028470"/>
<evidence type="ECO:0000313" key="6">
    <source>
        <dbReference type="Proteomes" id="UP000001745"/>
    </source>
</evidence>